<keyword evidence="3" id="KW-1185">Reference proteome</keyword>
<dbReference type="PANTHER" id="PTHR46211">
    <property type="entry name" value="GLYCEROPHOSPHORYL DIESTER PHOSPHODIESTERASE"/>
    <property type="match status" value="1"/>
</dbReference>
<dbReference type="PANTHER" id="PTHR46211:SF1">
    <property type="entry name" value="GLYCEROPHOSPHODIESTER PHOSPHODIESTERASE, CYTOPLASMIC"/>
    <property type="match status" value="1"/>
</dbReference>
<protein>
    <submittedName>
        <fullName evidence="2">Glycerophosphodiester phosphodiesterase</fullName>
    </submittedName>
</protein>
<evidence type="ECO:0000313" key="3">
    <source>
        <dbReference type="Proteomes" id="UP001597221"/>
    </source>
</evidence>
<name>A0ABW4HKY6_9BACI</name>
<feature type="domain" description="GP-PDE" evidence="1">
    <location>
        <begin position="4"/>
        <end position="246"/>
    </location>
</feature>
<proteinExistence type="predicted"/>
<dbReference type="InterPro" id="IPR030395">
    <property type="entry name" value="GP_PDE_dom"/>
</dbReference>
<dbReference type="PROSITE" id="PS51704">
    <property type="entry name" value="GP_PDE"/>
    <property type="match status" value="1"/>
</dbReference>
<reference evidence="3" key="1">
    <citation type="journal article" date="2019" name="Int. J. Syst. Evol. Microbiol.">
        <title>The Global Catalogue of Microorganisms (GCM) 10K type strain sequencing project: providing services to taxonomists for standard genome sequencing and annotation.</title>
        <authorList>
            <consortium name="The Broad Institute Genomics Platform"/>
            <consortium name="The Broad Institute Genome Sequencing Center for Infectious Disease"/>
            <person name="Wu L."/>
            <person name="Ma J."/>
        </authorList>
    </citation>
    <scope>NUCLEOTIDE SEQUENCE [LARGE SCALE GENOMIC DNA]</scope>
    <source>
        <strain evidence="3">CGMCC 1.12376</strain>
    </source>
</reference>
<comment type="caution">
    <text evidence="2">The sequence shown here is derived from an EMBL/GenBank/DDBJ whole genome shotgun (WGS) entry which is preliminary data.</text>
</comment>
<evidence type="ECO:0000259" key="1">
    <source>
        <dbReference type="PROSITE" id="PS51704"/>
    </source>
</evidence>
<dbReference type="RefSeq" id="WP_379595621.1">
    <property type="nucleotide sequence ID" value="NZ_JBHUDE010000005.1"/>
</dbReference>
<dbReference type="Pfam" id="PF03009">
    <property type="entry name" value="GDPD"/>
    <property type="match status" value="1"/>
</dbReference>
<dbReference type="EMBL" id="JBHUDE010000005">
    <property type="protein sequence ID" value="MFD1606254.1"/>
    <property type="molecule type" value="Genomic_DNA"/>
</dbReference>
<dbReference type="CDD" id="cd08563">
    <property type="entry name" value="GDPD_TtGDE_like"/>
    <property type="match status" value="1"/>
</dbReference>
<evidence type="ECO:0000313" key="2">
    <source>
        <dbReference type="EMBL" id="MFD1606254.1"/>
    </source>
</evidence>
<sequence>MHPTKVYGHRGAMGEYPENTLLSFEQAILQGVDGLELDVQLTKDGEVVVIHDEMLDRTTNGTGFIKDWTLGEIKQYSAGANFTKFPKYKPEWEIEAVPTLQEVLELLQDHPHIELNIEMKTNHFRYEGIEEKVLELVNLYGEGRNIIYSSFHLPSILKLKVLDPFVEIAWLIHQPIPHPNEYVEIFGLEALHVAKDIILASPYQYKETLKRLRVWTANSTDEIKQLLDLQVNAIITDYPEKALFFRSERTLYI</sequence>
<dbReference type="Gene3D" id="3.20.20.190">
    <property type="entry name" value="Phosphatidylinositol (PI) phosphodiesterase"/>
    <property type="match status" value="1"/>
</dbReference>
<organism evidence="2 3">
    <name type="scientific">Oceanobacillus luteolus</name>
    <dbReference type="NCBI Taxonomy" id="1274358"/>
    <lineage>
        <taxon>Bacteria</taxon>
        <taxon>Bacillati</taxon>
        <taxon>Bacillota</taxon>
        <taxon>Bacilli</taxon>
        <taxon>Bacillales</taxon>
        <taxon>Bacillaceae</taxon>
        <taxon>Oceanobacillus</taxon>
    </lineage>
</organism>
<accession>A0ABW4HKY6</accession>
<dbReference type="Proteomes" id="UP001597221">
    <property type="component" value="Unassembled WGS sequence"/>
</dbReference>
<dbReference type="SUPFAM" id="SSF51695">
    <property type="entry name" value="PLC-like phosphodiesterases"/>
    <property type="match status" value="1"/>
</dbReference>
<dbReference type="InterPro" id="IPR017946">
    <property type="entry name" value="PLC-like_Pdiesterase_TIM-brl"/>
</dbReference>
<gene>
    <name evidence="2" type="ORF">ACFSBH_01035</name>
</gene>